<dbReference type="InterPro" id="IPR050161">
    <property type="entry name" value="Siro_Cobalamin_biosynth"/>
</dbReference>
<keyword evidence="9" id="KW-1185">Reference proteome</keyword>
<evidence type="ECO:0000256" key="2">
    <source>
        <dbReference type="ARBA" id="ARBA00022603"/>
    </source>
</evidence>
<dbReference type="InterPro" id="IPR000878">
    <property type="entry name" value="4pyrrol_Mease"/>
</dbReference>
<keyword evidence="5" id="KW-0627">Porphyrin biosynthesis</keyword>
<dbReference type="GO" id="GO:0019354">
    <property type="term" value="P:siroheme biosynthetic process"/>
    <property type="evidence" value="ECO:0007669"/>
    <property type="project" value="InterPro"/>
</dbReference>
<dbReference type="NCBIfam" id="TIGR01469">
    <property type="entry name" value="cobA_cysG_Cterm"/>
    <property type="match status" value="1"/>
</dbReference>
<dbReference type="GO" id="GO:0004851">
    <property type="term" value="F:uroporphyrin-III C-methyltransferase activity"/>
    <property type="evidence" value="ECO:0007669"/>
    <property type="project" value="UniProtKB-EC"/>
</dbReference>
<evidence type="ECO:0000313" key="8">
    <source>
        <dbReference type="EMBL" id="UQK59342.1"/>
    </source>
</evidence>
<evidence type="ECO:0000256" key="1">
    <source>
        <dbReference type="ARBA" id="ARBA00012162"/>
    </source>
</evidence>
<sequence>MSKVYLVGAGPGDEGLITVKGLRLIQKADYIIYDRLINYNLLNEKKSDAKLFYVGKEGMKSSWKQEEINNLLLKCASEEGKITLRLKGGDPLVFGRGSEEALFLKEHGIDSEIVPGISSSIGGLIYGGVPTTHREVSRSFHVFTGHTMDGPAELDWENLAKMEGTLIFLMAMSNIETIANKLIAAGKDPDTKAAFIYKATRSDQRRFITTLKDAYECKCNNDIKNPSVFVIGDVVQFADDIDFFAGRPLKDRTFILLRKKEFNQDFKDFLIDNKAEFLELETIKYTPIHDDDFDKALKNIEAYKYLILTSRNAVEFFFKRALELGIDFRRFYNIRIVSIGQKTMKDIETYGFKADYVSEKYTSDEMIKNITSKFEKGAQVLYPHSDKAKGNIRAALSDYDVDAFEIYKNSDEAYEKMYLEDKVYDIFFFSSSEVISFNKFYPELMSKARIYSIGPYTTKSIEALGYKVYKEAKVHDSEGMIDLVKEEINYEE</sequence>
<dbReference type="FunFam" id="3.40.1010.10:FF:000001">
    <property type="entry name" value="Siroheme synthase"/>
    <property type="match status" value="1"/>
</dbReference>
<dbReference type="PANTHER" id="PTHR45790">
    <property type="entry name" value="SIROHEME SYNTHASE-RELATED"/>
    <property type="match status" value="1"/>
</dbReference>
<evidence type="ECO:0000259" key="7">
    <source>
        <dbReference type="Pfam" id="PF02602"/>
    </source>
</evidence>
<dbReference type="Gene3D" id="3.40.50.10090">
    <property type="match status" value="2"/>
</dbReference>
<dbReference type="InterPro" id="IPR003754">
    <property type="entry name" value="4pyrrol_synth_uPrphyn_synth"/>
</dbReference>
<dbReference type="InterPro" id="IPR014776">
    <property type="entry name" value="4pyrrole_Mease_sub2"/>
</dbReference>
<evidence type="ECO:0000256" key="3">
    <source>
        <dbReference type="ARBA" id="ARBA00022679"/>
    </source>
</evidence>
<evidence type="ECO:0000256" key="4">
    <source>
        <dbReference type="ARBA" id="ARBA00022691"/>
    </source>
</evidence>
<evidence type="ECO:0000259" key="6">
    <source>
        <dbReference type="Pfam" id="PF00590"/>
    </source>
</evidence>
<keyword evidence="3 8" id="KW-0808">Transferase</keyword>
<accession>A0A9E7DKB6</accession>
<dbReference type="PROSITE" id="PS00839">
    <property type="entry name" value="SUMT_1"/>
    <property type="match status" value="1"/>
</dbReference>
<reference evidence="8" key="1">
    <citation type="submission" date="2022-04" db="EMBL/GenBank/DDBJ databases">
        <title>Complete genome sequences of Ezakiella coagulans and Fenollaria massiliensis.</title>
        <authorList>
            <person name="France M.T."/>
            <person name="Clifford J."/>
            <person name="Narina S."/>
            <person name="Rutt L."/>
            <person name="Ravel J."/>
        </authorList>
    </citation>
    <scope>NUCLEOTIDE SEQUENCE</scope>
    <source>
        <strain evidence="8">C0061C2</strain>
    </source>
</reference>
<feature type="domain" description="Tetrapyrrole biosynthesis uroporphyrinogen III synthase" evidence="7">
    <location>
        <begin position="273"/>
        <end position="481"/>
    </location>
</feature>
<dbReference type="EMBL" id="CP096649">
    <property type="protein sequence ID" value="UQK59342.1"/>
    <property type="molecule type" value="Genomic_DNA"/>
</dbReference>
<feature type="domain" description="Tetrapyrrole methylase" evidence="6">
    <location>
        <begin position="3"/>
        <end position="214"/>
    </location>
</feature>
<dbReference type="Pfam" id="PF00590">
    <property type="entry name" value="TP_methylase"/>
    <property type="match status" value="1"/>
</dbReference>
<dbReference type="AlphaFoldDB" id="A0A9E7DKB6"/>
<name>A0A9E7DKB6_9FIRM</name>
<keyword evidence="4" id="KW-0949">S-adenosyl-L-methionine</keyword>
<dbReference type="Gene3D" id="3.40.1010.10">
    <property type="entry name" value="Cobalt-precorrin-4 Transmethylase, Domain 1"/>
    <property type="match status" value="1"/>
</dbReference>
<dbReference type="KEGG" id="fms:M1R53_01325"/>
<dbReference type="SUPFAM" id="SSF69618">
    <property type="entry name" value="HemD-like"/>
    <property type="match status" value="1"/>
</dbReference>
<dbReference type="GO" id="GO:0032259">
    <property type="term" value="P:methylation"/>
    <property type="evidence" value="ECO:0007669"/>
    <property type="project" value="UniProtKB-KW"/>
</dbReference>
<dbReference type="InterPro" id="IPR003043">
    <property type="entry name" value="Uropor_MeTrfase_CS"/>
</dbReference>
<dbReference type="CDD" id="cd11642">
    <property type="entry name" value="SUMT"/>
    <property type="match status" value="1"/>
</dbReference>
<dbReference type="GO" id="GO:0004852">
    <property type="term" value="F:uroporphyrinogen-III synthase activity"/>
    <property type="evidence" value="ECO:0007669"/>
    <property type="project" value="InterPro"/>
</dbReference>
<dbReference type="EC" id="2.1.1.107" evidence="1"/>
<evidence type="ECO:0000256" key="5">
    <source>
        <dbReference type="ARBA" id="ARBA00023244"/>
    </source>
</evidence>
<dbReference type="Gene3D" id="3.30.950.10">
    <property type="entry name" value="Methyltransferase, Cobalt-precorrin-4 Transmethylase, Domain 2"/>
    <property type="match status" value="1"/>
</dbReference>
<dbReference type="InterPro" id="IPR014777">
    <property type="entry name" value="4pyrrole_Mease_sub1"/>
</dbReference>
<dbReference type="RefSeq" id="WP_249242809.1">
    <property type="nucleotide sequence ID" value="NZ_CP096649.1"/>
</dbReference>
<proteinExistence type="predicted"/>
<dbReference type="InterPro" id="IPR035996">
    <property type="entry name" value="4pyrrol_Methylase_sf"/>
</dbReference>
<protein>
    <recommendedName>
        <fullName evidence="1">uroporphyrinogen-III C-methyltransferase</fullName>
        <ecNumber evidence="1">2.1.1.107</ecNumber>
    </recommendedName>
</protein>
<dbReference type="Pfam" id="PF02602">
    <property type="entry name" value="HEM4"/>
    <property type="match status" value="1"/>
</dbReference>
<evidence type="ECO:0000313" key="9">
    <source>
        <dbReference type="Proteomes" id="UP000831151"/>
    </source>
</evidence>
<organism evidence="8 9">
    <name type="scientific">Fenollaria massiliensis</name>
    <dbReference type="NCBI Taxonomy" id="938288"/>
    <lineage>
        <taxon>Bacteria</taxon>
        <taxon>Bacillati</taxon>
        <taxon>Bacillota</taxon>
        <taxon>Clostridia</taxon>
        <taxon>Eubacteriales</taxon>
        <taxon>Fenollaria</taxon>
    </lineage>
</organism>
<dbReference type="InterPro" id="IPR006366">
    <property type="entry name" value="CobA/CysG_C"/>
</dbReference>
<gene>
    <name evidence="8" type="primary">cobA</name>
    <name evidence="8" type="ORF">M1R53_01325</name>
</gene>
<dbReference type="CDD" id="cd06578">
    <property type="entry name" value="HemD"/>
    <property type="match status" value="1"/>
</dbReference>
<dbReference type="InterPro" id="IPR036108">
    <property type="entry name" value="4pyrrol_syn_uPrphyn_synt_sf"/>
</dbReference>
<keyword evidence="2 8" id="KW-0489">Methyltransferase</keyword>
<dbReference type="SUPFAM" id="SSF53790">
    <property type="entry name" value="Tetrapyrrole methylase"/>
    <property type="match status" value="1"/>
</dbReference>
<dbReference type="PANTHER" id="PTHR45790:SF3">
    <property type="entry name" value="S-ADENOSYL-L-METHIONINE-DEPENDENT UROPORPHYRINOGEN III METHYLTRANSFERASE, CHLOROPLASTIC"/>
    <property type="match status" value="1"/>
</dbReference>
<dbReference type="NCBIfam" id="NF004790">
    <property type="entry name" value="PRK06136.1"/>
    <property type="match status" value="1"/>
</dbReference>
<dbReference type="FunFam" id="3.30.950.10:FF:000001">
    <property type="entry name" value="Siroheme synthase"/>
    <property type="match status" value="1"/>
</dbReference>
<dbReference type="Proteomes" id="UP000831151">
    <property type="component" value="Chromosome"/>
</dbReference>